<dbReference type="InterPro" id="IPR027051">
    <property type="entry name" value="XdhC_Rossmann_dom"/>
</dbReference>
<dbReference type="AlphaFoldDB" id="A0A1C2G4N0"/>
<organism evidence="1 2">
    <name type="scientific">Acidiferrobacter thiooxydans</name>
    <dbReference type="NCBI Taxonomy" id="163359"/>
    <lineage>
        <taxon>Bacteria</taxon>
        <taxon>Pseudomonadati</taxon>
        <taxon>Pseudomonadota</taxon>
        <taxon>Gammaproteobacteria</taxon>
        <taxon>Acidiferrobacterales</taxon>
        <taxon>Acidiferrobacteraceae</taxon>
        <taxon>Acidiferrobacter</taxon>
    </lineage>
</organism>
<protein>
    <submittedName>
        <fullName evidence="1">Uncharacterized protein</fullName>
    </submittedName>
</protein>
<keyword evidence="2" id="KW-1185">Reference proteome</keyword>
<dbReference type="EMBL" id="PSYR01000001">
    <property type="protein sequence ID" value="RCN58944.1"/>
    <property type="molecule type" value="Genomic_DNA"/>
</dbReference>
<evidence type="ECO:0000313" key="2">
    <source>
        <dbReference type="Proteomes" id="UP000253250"/>
    </source>
</evidence>
<accession>A0A1C2G4N0</accession>
<name>A0A1C2G4N0_9GAMM</name>
<dbReference type="STRING" id="163359.A9R16_06435"/>
<dbReference type="InterPro" id="IPR003777">
    <property type="entry name" value="XdhC_CoxI"/>
</dbReference>
<sequence>MTTADRGDGAVLGALSHWQAQGLSVRLATVVQSYGSAPYEAGALYALNAQGQEAGTLSGTCLGSWIKTRTGRIKERRVAVITAGPADGLDLPCGGRLEFLIEDNPDPNHVREWLAALGARACVRRTIDTVGGRPLLATASARESCRWTGHLWQGIYGPDWCLLLVGADAISIHLARIALSLGYSVTVSEPRAEHRAGFPAGLATVTEAMPDDAVMALQPDARTAVVTLAHDPRLDDLGLWAAAPSAAYYVAALGSATTHARRCARLLGLGLDPATVSRIQGPAGLAIHSRTPAEIAVSIAAALVSYKRCETHGRIHFHVTKEVAHS</sequence>
<gene>
    <name evidence="1" type="ORF">C4900_04080</name>
</gene>
<dbReference type="OrthoDB" id="9815497at2"/>
<dbReference type="RefSeq" id="WP_065968704.1">
    <property type="nucleotide sequence ID" value="NZ_CP080624.1"/>
</dbReference>
<dbReference type="Proteomes" id="UP000253250">
    <property type="component" value="Unassembled WGS sequence"/>
</dbReference>
<dbReference type="Pfam" id="PF02625">
    <property type="entry name" value="XdhC_CoxI"/>
    <property type="match status" value="1"/>
</dbReference>
<dbReference type="PANTHER" id="PTHR30388:SF4">
    <property type="entry name" value="MOLYBDENUM COFACTOR INSERTION CHAPERONE PAOD"/>
    <property type="match status" value="1"/>
</dbReference>
<evidence type="ECO:0000313" key="1">
    <source>
        <dbReference type="EMBL" id="RCN58944.1"/>
    </source>
</evidence>
<dbReference type="Gene3D" id="3.40.50.720">
    <property type="entry name" value="NAD(P)-binding Rossmann-like Domain"/>
    <property type="match status" value="1"/>
</dbReference>
<dbReference type="Pfam" id="PF13478">
    <property type="entry name" value="XdhC_C"/>
    <property type="match status" value="1"/>
</dbReference>
<reference evidence="1 2" key="1">
    <citation type="submission" date="2018-02" db="EMBL/GenBank/DDBJ databases">
        <title>Insights into the biology of acidophilic members of the Acidiferrobacteraceae family derived from comparative genomic analyses.</title>
        <authorList>
            <person name="Issotta F."/>
            <person name="Thyssen C."/>
            <person name="Mena C."/>
            <person name="Moya A."/>
            <person name="Bellenberg S."/>
            <person name="Sproer C."/>
            <person name="Covarrubias P.C."/>
            <person name="Sand W."/>
            <person name="Quatrini R."/>
            <person name="Vera M."/>
        </authorList>
    </citation>
    <scope>NUCLEOTIDE SEQUENCE [LARGE SCALE GENOMIC DNA]</scope>
    <source>
        <strain evidence="2">m-1</strain>
    </source>
</reference>
<dbReference type="PANTHER" id="PTHR30388">
    <property type="entry name" value="ALDEHYDE OXIDOREDUCTASE MOLYBDENUM COFACTOR ASSEMBLY PROTEIN"/>
    <property type="match status" value="1"/>
</dbReference>
<proteinExistence type="predicted"/>
<comment type="caution">
    <text evidence="1">The sequence shown here is derived from an EMBL/GenBank/DDBJ whole genome shotgun (WGS) entry which is preliminary data.</text>
</comment>
<dbReference type="InterPro" id="IPR052698">
    <property type="entry name" value="MoCofactor_Util/Proc"/>
</dbReference>